<evidence type="ECO:0000313" key="1">
    <source>
        <dbReference type="EMBL" id="APU87374.1"/>
    </source>
</evidence>
<dbReference type="AlphaFoldDB" id="A0A1L7JNV5"/>
<accession>A0A1L7JNV5</accession>
<sequence length="62" mass="7258">MKRSVNKIISSCKNSEFKLQAYIKYNHCNIEYIRSNSEDNEEKEFVIIESGQSNSAYYDGKI</sequence>
<dbReference type="RefSeq" id="WP_236893682.1">
    <property type="nucleotide sequence ID" value="NZ_CP015723.1"/>
</dbReference>
<protein>
    <submittedName>
        <fullName evidence="1">Putative Cpp50 domain protein</fullName>
    </submittedName>
</protein>
<keyword evidence="1" id="KW-0614">Plasmid</keyword>
<proteinExistence type="predicted"/>
<organism evidence="1">
    <name type="scientific">Clostridium botulinum</name>
    <dbReference type="NCBI Taxonomy" id="1491"/>
    <lineage>
        <taxon>Bacteria</taxon>
        <taxon>Bacillati</taxon>
        <taxon>Bacillota</taxon>
        <taxon>Clostridia</taxon>
        <taxon>Eubacteriales</taxon>
        <taxon>Clostridiaceae</taxon>
        <taxon>Clostridium</taxon>
    </lineage>
</organism>
<dbReference type="EMBL" id="CP015723">
    <property type="protein sequence ID" value="APU87374.1"/>
    <property type="molecule type" value="Genomic_DNA"/>
</dbReference>
<reference evidence="1" key="1">
    <citation type="submission" date="2016-05" db="EMBL/GenBank/DDBJ databases">
        <authorList>
            <person name="Lavstsen T."/>
            <person name="Jespersen J.S."/>
        </authorList>
    </citation>
    <scope>NUCLEOTIDE SEQUENCE</scope>
    <source>
        <strain evidence="1">CDC69096</strain>
        <plasmid evidence="1">pNPD8_2</plasmid>
    </source>
</reference>
<geneLocation type="plasmid" evidence="1">
    <name>pNPD8_2</name>
</geneLocation>
<gene>
    <name evidence="1" type="ORF">NPD8_3974</name>
</gene>
<name>A0A1L7JNV5_CLOBO</name>